<dbReference type="PRINTS" id="PR00707">
    <property type="entry name" value="UBCTHYDRLASE"/>
</dbReference>
<keyword evidence="3 7" id="KW-0645">Protease</keyword>
<proteinExistence type="inferred from homology"/>
<dbReference type="GO" id="GO:0016579">
    <property type="term" value="P:protein deubiquitination"/>
    <property type="evidence" value="ECO:0007669"/>
    <property type="project" value="TreeGrafter"/>
</dbReference>
<evidence type="ECO:0000256" key="8">
    <source>
        <dbReference type="RuleBase" id="RU361215"/>
    </source>
</evidence>
<dbReference type="OrthoDB" id="427186at2759"/>
<organism evidence="10 11">
    <name type="scientific">Gymnopilus dilepis</name>
    <dbReference type="NCBI Taxonomy" id="231916"/>
    <lineage>
        <taxon>Eukaryota</taxon>
        <taxon>Fungi</taxon>
        <taxon>Dikarya</taxon>
        <taxon>Basidiomycota</taxon>
        <taxon>Agaricomycotina</taxon>
        <taxon>Agaricomycetes</taxon>
        <taxon>Agaricomycetidae</taxon>
        <taxon>Agaricales</taxon>
        <taxon>Agaricineae</taxon>
        <taxon>Hymenogastraceae</taxon>
        <taxon>Gymnopilus</taxon>
    </lineage>
</organism>
<dbReference type="Proteomes" id="UP000284706">
    <property type="component" value="Unassembled WGS sequence"/>
</dbReference>
<dbReference type="InterPro" id="IPR036959">
    <property type="entry name" value="Peptidase_C12_UCH_sf"/>
</dbReference>
<dbReference type="AlphaFoldDB" id="A0A409XXC2"/>
<dbReference type="EMBL" id="NHYE01001426">
    <property type="protein sequence ID" value="PPQ95420.1"/>
    <property type="molecule type" value="Genomic_DNA"/>
</dbReference>
<keyword evidence="11" id="KW-1185">Reference proteome</keyword>
<protein>
    <recommendedName>
        <fullName evidence="8">Ubiquitin carboxyl-terminal hydrolase</fullName>
        <ecNumber evidence="8">3.4.19.12</ecNumber>
    </recommendedName>
</protein>
<comment type="catalytic activity">
    <reaction evidence="1 7 8">
        <text>Thiol-dependent hydrolysis of ester, thioester, amide, peptide and isopeptide bonds formed by the C-terminal Gly of ubiquitin (a 76-residue protein attached to proteins as an intracellular targeting signal).</text>
        <dbReference type="EC" id="3.4.19.12"/>
    </reaction>
</comment>
<reference evidence="10 11" key="1">
    <citation type="journal article" date="2018" name="Evol. Lett.">
        <title>Horizontal gene cluster transfer increased hallucinogenic mushroom diversity.</title>
        <authorList>
            <person name="Reynolds H.T."/>
            <person name="Vijayakumar V."/>
            <person name="Gluck-Thaler E."/>
            <person name="Korotkin H.B."/>
            <person name="Matheny P.B."/>
            <person name="Slot J.C."/>
        </authorList>
    </citation>
    <scope>NUCLEOTIDE SEQUENCE [LARGE SCALE GENOMIC DNA]</scope>
    <source>
        <strain evidence="10 11">SRW20</strain>
    </source>
</reference>
<evidence type="ECO:0000256" key="5">
    <source>
        <dbReference type="ARBA" id="ARBA00022801"/>
    </source>
</evidence>
<dbReference type="InterPro" id="IPR001578">
    <property type="entry name" value="Peptidase_C12_UCH"/>
</dbReference>
<evidence type="ECO:0000256" key="3">
    <source>
        <dbReference type="ARBA" id="ARBA00022670"/>
    </source>
</evidence>
<dbReference type="GO" id="GO:0004843">
    <property type="term" value="F:cysteine-type deubiquitinase activity"/>
    <property type="evidence" value="ECO:0007669"/>
    <property type="project" value="UniProtKB-UniRule"/>
</dbReference>
<dbReference type="InterPro" id="IPR057254">
    <property type="entry name" value="UCH_AS"/>
</dbReference>
<feature type="site" description="Important for enzyme activity" evidence="7">
    <location>
        <position position="228"/>
    </location>
</feature>
<gene>
    <name evidence="10" type="ORF">CVT26_008441</name>
</gene>
<evidence type="ECO:0000313" key="10">
    <source>
        <dbReference type="EMBL" id="PPQ95420.1"/>
    </source>
</evidence>
<dbReference type="PROSITE" id="PS00140">
    <property type="entry name" value="UCH_1"/>
    <property type="match status" value="1"/>
</dbReference>
<feature type="active site" description="Nucleophile" evidence="7">
    <location>
        <position position="105"/>
    </location>
</feature>
<evidence type="ECO:0000256" key="1">
    <source>
        <dbReference type="ARBA" id="ARBA00000707"/>
    </source>
</evidence>
<dbReference type="PROSITE" id="PS52048">
    <property type="entry name" value="UCH_DOMAIN"/>
    <property type="match status" value="1"/>
</dbReference>
<dbReference type="Gene3D" id="3.40.532.10">
    <property type="entry name" value="Peptidase C12, ubiquitin carboxyl-terminal hydrolase"/>
    <property type="match status" value="1"/>
</dbReference>
<dbReference type="InterPro" id="IPR038765">
    <property type="entry name" value="Papain-like_cys_pep_sf"/>
</dbReference>
<evidence type="ECO:0000313" key="11">
    <source>
        <dbReference type="Proteomes" id="UP000284706"/>
    </source>
</evidence>
<feature type="site" description="Transition state stabilizer" evidence="7">
    <location>
        <position position="99"/>
    </location>
</feature>
<dbReference type="CDD" id="cd09616">
    <property type="entry name" value="Peptidase_C12_UCH_L1_L3"/>
    <property type="match status" value="1"/>
</dbReference>
<feature type="active site" description="Proton donor" evidence="7">
    <location>
        <position position="178"/>
    </location>
</feature>
<keyword evidence="4 7" id="KW-0833">Ubl conjugation pathway</keyword>
<dbReference type="SUPFAM" id="SSF54001">
    <property type="entry name" value="Cysteine proteinases"/>
    <property type="match status" value="2"/>
</dbReference>
<evidence type="ECO:0000256" key="7">
    <source>
        <dbReference type="PROSITE-ProRule" id="PRU01393"/>
    </source>
</evidence>
<comment type="similarity">
    <text evidence="2 7 8">Belongs to the peptidase C12 family.</text>
</comment>
<evidence type="ECO:0000256" key="2">
    <source>
        <dbReference type="ARBA" id="ARBA00009326"/>
    </source>
</evidence>
<dbReference type="PANTHER" id="PTHR10589">
    <property type="entry name" value="UBIQUITIN CARBOXYL-TERMINAL HYDROLASE"/>
    <property type="match status" value="1"/>
</dbReference>
<comment type="caution">
    <text evidence="10">The sequence shown here is derived from an EMBL/GenBank/DDBJ whole genome shotgun (WGS) entry which is preliminary data.</text>
</comment>
<keyword evidence="6 7" id="KW-0788">Thiol protease</keyword>
<name>A0A409XXC2_9AGAR</name>
<evidence type="ECO:0000256" key="4">
    <source>
        <dbReference type="ARBA" id="ARBA00022786"/>
    </source>
</evidence>
<evidence type="ECO:0000256" key="6">
    <source>
        <dbReference type="ARBA" id="ARBA00022807"/>
    </source>
</evidence>
<accession>A0A409XXC2</accession>
<dbReference type="InParanoid" id="A0A409XXC2"/>
<dbReference type="Pfam" id="PF01088">
    <property type="entry name" value="Peptidase_C12"/>
    <property type="match status" value="1"/>
</dbReference>
<sequence>MSSSTTSEKSGGRWIPLESNPDIFNLWAEKAGLVTSQARFVDIYGLDDELLAFVPQPVKAVVLLFPIDPEGEALRKAEDEKIAKEGQPGVDNTIFFVKQTISNACGTIGLIHALANAGVTLSPTGPIQKFIQECQDKTPLERAQILETTPLFANIHAETASSTLSQTSTPSNLDTDLHFTCFIQAPDAEVRKASQEGLEVGVDEETGAGIVERDGKKEVRKRRLVELDGRRVGPVDHGESTNFLKDVANFVKERYLSSSTSVNFSLLALTEGDGDGF</sequence>
<dbReference type="EC" id="3.4.19.12" evidence="8"/>
<feature type="domain" description="UCH catalytic" evidence="9">
    <location>
        <begin position="13"/>
        <end position="271"/>
    </location>
</feature>
<dbReference type="GO" id="GO:0005737">
    <property type="term" value="C:cytoplasm"/>
    <property type="evidence" value="ECO:0007669"/>
    <property type="project" value="TreeGrafter"/>
</dbReference>
<dbReference type="PANTHER" id="PTHR10589:SF17">
    <property type="entry name" value="UBIQUITIN CARBOXYL-TERMINAL HYDROLASE"/>
    <property type="match status" value="1"/>
</dbReference>
<keyword evidence="5 7" id="KW-0378">Hydrolase</keyword>
<evidence type="ECO:0000259" key="9">
    <source>
        <dbReference type="PROSITE" id="PS52048"/>
    </source>
</evidence>
<dbReference type="STRING" id="231916.A0A409XXC2"/>
<dbReference type="GO" id="GO:0006511">
    <property type="term" value="P:ubiquitin-dependent protein catabolic process"/>
    <property type="evidence" value="ECO:0007669"/>
    <property type="project" value="UniProtKB-UniRule"/>
</dbReference>